<dbReference type="Pfam" id="PF02911">
    <property type="entry name" value="Formyl_trans_C"/>
    <property type="match status" value="1"/>
</dbReference>
<dbReference type="InterPro" id="IPR036477">
    <property type="entry name" value="Formyl_transf_N_sf"/>
</dbReference>
<evidence type="ECO:0000256" key="5">
    <source>
        <dbReference type="ARBA" id="ARBA00022679"/>
    </source>
</evidence>
<evidence type="ECO:0000256" key="4">
    <source>
        <dbReference type="ARBA" id="ARBA00016014"/>
    </source>
</evidence>
<dbReference type="InterPro" id="IPR002376">
    <property type="entry name" value="Formyl_transf_N"/>
</dbReference>
<dbReference type="EMBL" id="JACRDE010000002">
    <property type="protein sequence ID" value="MBI5247857.1"/>
    <property type="molecule type" value="Genomic_DNA"/>
</dbReference>
<dbReference type="SUPFAM" id="SSF53328">
    <property type="entry name" value="Formyltransferase"/>
    <property type="match status" value="1"/>
</dbReference>
<evidence type="ECO:0000259" key="10">
    <source>
        <dbReference type="Pfam" id="PF02911"/>
    </source>
</evidence>
<dbReference type="InterPro" id="IPR005794">
    <property type="entry name" value="Fmt"/>
</dbReference>
<dbReference type="CDD" id="cd08704">
    <property type="entry name" value="Met_tRNA_FMT_C"/>
    <property type="match status" value="1"/>
</dbReference>
<evidence type="ECO:0000256" key="6">
    <source>
        <dbReference type="ARBA" id="ARBA00022917"/>
    </source>
</evidence>
<evidence type="ECO:0000313" key="11">
    <source>
        <dbReference type="EMBL" id="MBI5247857.1"/>
    </source>
</evidence>
<dbReference type="PANTHER" id="PTHR11138">
    <property type="entry name" value="METHIONYL-TRNA FORMYLTRANSFERASE"/>
    <property type="match status" value="1"/>
</dbReference>
<feature type="domain" description="Formyl transferase N-terminal" evidence="9">
    <location>
        <begin position="4"/>
        <end position="179"/>
    </location>
</feature>
<comment type="caution">
    <text evidence="11">The sequence shown here is derived from an EMBL/GenBank/DDBJ whole genome shotgun (WGS) entry which is preliminary data.</text>
</comment>
<accession>A0A9D6Z1Q6</accession>
<comment type="function">
    <text evidence="1 8">Attaches a formyl group to the free amino group of methionyl-tRNA(fMet). The formyl group appears to play a dual role in the initiator identity of N-formylmethionyl-tRNA by promoting its recognition by IF2 and preventing the misappropriation of this tRNA by the elongation apparatus.</text>
</comment>
<dbReference type="GO" id="GO:0004479">
    <property type="term" value="F:methionyl-tRNA formyltransferase activity"/>
    <property type="evidence" value="ECO:0007669"/>
    <property type="project" value="UniProtKB-UniRule"/>
</dbReference>
<sequence>MNLRVVFMGSPEFAVPILAALHSTFQVVGVVTQQDKPKGRGQRVVSTPVKAAASELGIPVLGPDRLSSATLEAIELWNPDVIVVAAYGKILPETLLKTPSMGCVNLHASLLPRHRGASPISSAILAGDTMTGICTMLMDRGLDTGDVLMCREIPIDMDDTAGSLHDKFLEPGAALVVETLRLMASGAIKPVPQDDSRATYTGLVGKKDGKIDWFKEADYLARLVRAMNPWPGAFFKLDEEVIKVWQARPEAGSAEPGRLVDIRSDGMLVGTFSGLLLIETVQAAGKKSIFAADFARGKRLKPGGLFN</sequence>
<dbReference type="InterPro" id="IPR005793">
    <property type="entry name" value="Formyl_trans_C"/>
</dbReference>
<comment type="catalytic activity">
    <reaction evidence="7 8">
        <text>L-methionyl-tRNA(fMet) + (6R)-10-formyltetrahydrofolate = N-formyl-L-methionyl-tRNA(fMet) + (6S)-5,6,7,8-tetrahydrofolate + H(+)</text>
        <dbReference type="Rhea" id="RHEA:24380"/>
        <dbReference type="Rhea" id="RHEA-COMP:9952"/>
        <dbReference type="Rhea" id="RHEA-COMP:9953"/>
        <dbReference type="ChEBI" id="CHEBI:15378"/>
        <dbReference type="ChEBI" id="CHEBI:57453"/>
        <dbReference type="ChEBI" id="CHEBI:78530"/>
        <dbReference type="ChEBI" id="CHEBI:78844"/>
        <dbReference type="ChEBI" id="CHEBI:195366"/>
        <dbReference type="EC" id="2.1.2.9"/>
    </reaction>
</comment>
<dbReference type="GO" id="GO:0005829">
    <property type="term" value="C:cytosol"/>
    <property type="evidence" value="ECO:0007669"/>
    <property type="project" value="TreeGrafter"/>
</dbReference>
<dbReference type="NCBIfam" id="TIGR00460">
    <property type="entry name" value="fmt"/>
    <property type="match status" value="1"/>
</dbReference>
<keyword evidence="5 8" id="KW-0808">Transferase</keyword>
<evidence type="ECO:0000256" key="1">
    <source>
        <dbReference type="ARBA" id="ARBA00002606"/>
    </source>
</evidence>
<dbReference type="Gene3D" id="3.40.50.170">
    <property type="entry name" value="Formyl transferase, N-terminal domain"/>
    <property type="match status" value="1"/>
</dbReference>
<organism evidence="11 12">
    <name type="scientific">Desulfomonile tiedjei</name>
    <dbReference type="NCBI Taxonomy" id="2358"/>
    <lineage>
        <taxon>Bacteria</taxon>
        <taxon>Pseudomonadati</taxon>
        <taxon>Thermodesulfobacteriota</taxon>
        <taxon>Desulfomonilia</taxon>
        <taxon>Desulfomonilales</taxon>
        <taxon>Desulfomonilaceae</taxon>
        <taxon>Desulfomonile</taxon>
    </lineage>
</organism>
<feature type="binding site" evidence="8">
    <location>
        <begin position="109"/>
        <end position="112"/>
    </location>
    <ligand>
        <name>(6S)-5,6,7,8-tetrahydrofolate</name>
        <dbReference type="ChEBI" id="CHEBI:57453"/>
    </ligand>
</feature>
<dbReference type="InterPro" id="IPR011034">
    <property type="entry name" value="Formyl_transferase-like_C_sf"/>
</dbReference>
<dbReference type="AlphaFoldDB" id="A0A9D6Z1Q6"/>
<dbReference type="InterPro" id="IPR044135">
    <property type="entry name" value="Met-tRNA-FMT_C"/>
</dbReference>
<dbReference type="PANTHER" id="PTHR11138:SF5">
    <property type="entry name" value="METHIONYL-TRNA FORMYLTRANSFERASE, MITOCHONDRIAL"/>
    <property type="match status" value="1"/>
</dbReference>
<feature type="domain" description="Formyl transferase C-terminal" evidence="10">
    <location>
        <begin position="206"/>
        <end position="299"/>
    </location>
</feature>
<evidence type="ECO:0000256" key="3">
    <source>
        <dbReference type="ARBA" id="ARBA00012261"/>
    </source>
</evidence>
<protein>
    <recommendedName>
        <fullName evidence="4 8">Methionyl-tRNA formyltransferase</fullName>
        <ecNumber evidence="3 8">2.1.2.9</ecNumber>
    </recommendedName>
</protein>
<dbReference type="SUPFAM" id="SSF50486">
    <property type="entry name" value="FMT C-terminal domain-like"/>
    <property type="match status" value="1"/>
</dbReference>
<name>A0A9D6Z1Q6_9BACT</name>
<dbReference type="Pfam" id="PF00551">
    <property type="entry name" value="Formyl_trans_N"/>
    <property type="match status" value="1"/>
</dbReference>
<dbReference type="CDD" id="cd08646">
    <property type="entry name" value="FMT_core_Met-tRNA-FMT_N"/>
    <property type="match status" value="1"/>
</dbReference>
<proteinExistence type="inferred from homology"/>
<gene>
    <name evidence="8" type="primary">fmt</name>
    <name evidence="11" type="ORF">HY912_00040</name>
</gene>
<evidence type="ECO:0000256" key="7">
    <source>
        <dbReference type="ARBA" id="ARBA00048558"/>
    </source>
</evidence>
<dbReference type="InterPro" id="IPR041711">
    <property type="entry name" value="Met-tRNA-FMT_N"/>
</dbReference>
<dbReference type="HAMAP" id="MF_00182">
    <property type="entry name" value="Formyl_trans"/>
    <property type="match status" value="1"/>
</dbReference>
<evidence type="ECO:0000256" key="8">
    <source>
        <dbReference type="HAMAP-Rule" id="MF_00182"/>
    </source>
</evidence>
<keyword evidence="6 8" id="KW-0648">Protein biosynthesis</keyword>
<comment type="similarity">
    <text evidence="2 8">Belongs to the Fmt family.</text>
</comment>
<evidence type="ECO:0000313" key="12">
    <source>
        <dbReference type="Proteomes" id="UP000807825"/>
    </source>
</evidence>
<evidence type="ECO:0000256" key="2">
    <source>
        <dbReference type="ARBA" id="ARBA00010699"/>
    </source>
</evidence>
<dbReference type="InterPro" id="IPR037022">
    <property type="entry name" value="Formyl_trans_C_sf"/>
</dbReference>
<evidence type="ECO:0000259" key="9">
    <source>
        <dbReference type="Pfam" id="PF00551"/>
    </source>
</evidence>
<dbReference type="Proteomes" id="UP000807825">
    <property type="component" value="Unassembled WGS sequence"/>
</dbReference>
<dbReference type="Gene3D" id="3.10.25.10">
    <property type="entry name" value="Formyl transferase, C-terminal domain"/>
    <property type="match status" value="1"/>
</dbReference>
<reference evidence="11" key="1">
    <citation type="submission" date="2020-07" db="EMBL/GenBank/DDBJ databases">
        <title>Huge and variable diversity of episymbiotic CPR bacteria and DPANN archaea in groundwater ecosystems.</title>
        <authorList>
            <person name="He C.Y."/>
            <person name="Keren R."/>
            <person name="Whittaker M."/>
            <person name="Farag I.F."/>
            <person name="Doudna J."/>
            <person name="Cate J.H.D."/>
            <person name="Banfield J.F."/>
        </authorList>
    </citation>
    <scope>NUCLEOTIDE SEQUENCE</scope>
    <source>
        <strain evidence="11">NC_groundwater_1664_Pr3_B-0.1um_52_9</strain>
    </source>
</reference>
<dbReference type="EC" id="2.1.2.9" evidence="3 8"/>